<sequence length="449" mass="49862">MGLQQTNIRHFMVSYVMLQGVGLMPLQLLSIGPLFLLVWNRLSAKTPRDYATANAAPMLNYGWVYPQALLIFTITLVYSVVTPSILVFGAIYFGFAYLVFKYKLLFIYFKPWESNGEAWKITFDRLIWALVIFQLFVTGLFSLIKAFKLVALMVLLVAYTIWWGITMSHQFSPLSKYLALSSVCDVQRGESTDEVLGVDDPAVPRSQSNLNHKRYAMNDDTLYVAPADRKTDYSQPPMNSFYYGVLNTGRRRYGHPALTGKLPKPWLPSKARPPAFGDAAAARRGVVLSLRRKVAKRLRRYQQGESDGDRTAREGSTGTFGEADEWGRRSESPSQSGSQLASDAGLDGGRLGDSTYASSSGSTPSNPWARDSTPVPDFGGIPRRLSYDTGSGVIALGDEHVWDDDADDDDDESPLDQSESQDAPASPSTYFHRPNRRRTLSSVGTVQAQ</sequence>
<dbReference type="PANTHER" id="PTHR13018">
    <property type="entry name" value="PROBABLE MEMBRANE PROTEIN DUF221-RELATED"/>
    <property type="match status" value="1"/>
</dbReference>
<comment type="caution">
    <text evidence="4">The sequence shown here is derived from an EMBL/GenBank/DDBJ whole genome shotgun (WGS) entry which is preliminary data.</text>
</comment>
<dbReference type="STRING" id="105984.A0A427Y140"/>
<dbReference type="GO" id="GO:0005886">
    <property type="term" value="C:plasma membrane"/>
    <property type="evidence" value="ECO:0007669"/>
    <property type="project" value="TreeGrafter"/>
</dbReference>
<feature type="transmembrane region" description="Helical" evidence="2">
    <location>
        <begin position="149"/>
        <end position="165"/>
    </location>
</feature>
<keyword evidence="2" id="KW-0812">Transmembrane</keyword>
<keyword evidence="2" id="KW-1133">Transmembrane helix</keyword>
<dbReference type="EMBL" id="RSCE01000003">
    <property type="protein sequence ID" value="RSH84750.1"/>
    <property type="molecule type" value="Genomic_DNA"/>
</dbReference>
<proteinExistence type="predicted"/>
<feature type="transmembrane region" description="Helical" evidence="2">
    <location>
        <begin position="126"/>
        <end position="144"/>
    </location>
</feature>
<dbReference type="Pfam" id="PF02714">
    <property type="entry name" value="RSN1_7TM"/>
    <property type="match status" value="1"/>
</dbReference>
<feature type="transmembrane region" description="Helical" evidence="2">
    <location>
        <begin position="12"/>
        <end position="39"/>
    </location>
</feature>
<feature type="transmembrane region" description="Helical" evidence="2">
    <location>
        <begin position="59"/>
        <end position="78"/>
    </location>
</feature>
<dbReference type="InterPro" id="IPR045122">
    <property type="entry name" value="Csc1-like"/>
</dbReference>
<feature type="compositionally biased region" description="Low complexity" evidence="1">
    <location>
        <begin position="354"/>
        <end position="365"/>
    </location>
</feature>
<feature type="region of interest" description="Disordered" evidence="1">
    <location>
        <begin position="297"/>
        <end position="449"/>
    </location>
</feature>
<feature type="transmembrane region" description="Helical" evidence="2">
    <location>
        <begin position="85"/>
        <end position="106"/>
    </location>
</feature>
<dbReference type="AlphaFoldDB" id="A0A427Y140"/>
<gene>
    <name evidence="4" type="ORF">EHS24_006274</name>
</gene>
<dbReference type="GO" id="GO:0005227">
    <property type="term" value="F:calcium-activated cation channel activity"/>
    <property type="evidence" value="ECO:0007669"/>
    <property type="project" value="InterPro"/>
</dbReference>
<evidence type="ECO:0000313" key="5">
    <source>
        <dbReference type="Proteomes" id="UP000279236"/>
    </source>
</evidence>
<keyword evidence="2" id="KW-0472">Membrane</keyword>
<dbReference type="OrthoDB" id="1689567at2759"/>
<evidence type="ECO:0000256" key="2">
    <source>
        <dbReference type="SAM" id="Phobius"/>
    </source>
</evidence>
<reference evidence="4 5" key="1">
    <citation type="submission" date="2018-11" db="EMBL/GenBank/DDBJ databases">
        <title>Genome sequence of Apiotrichum porosum DSM 27194.</title>
        <authorList>
            <person name="Aliyu H."/>
            <person name="Gorte O."/>
            <person name="Ochsenreither K."/>
        </authorList>
    </citation>
    <scope>NUCLEOTIDE SEQUENCE [LARGE SCALE GENOMIC DNA]</scope>
    <source>
        <strain evidence="4 5">DSM 27194</strain>
    </source>
</reference>
<name>A0A427Y140_9TREE</name>
<evidence type="ECO:0000313" key="4">
    <source>
        <dbReference type="EMBL" id="RSH84750.1"/>
    </source>
</evidence>
<feature type="compositionally biased region" description="Polar residues" evidence="1">
    <location>
        <begin position="415"/>
        <end position="429"/>
    </location>
</feature>
<accession>A0A427Y140</accession>
<dbReference type="InterPro" id="IPR003864">
    <property type="entry name" value="CSC1/OSCA1-like_7TM"/>
</dbReference>
<evidence type="ECO:0000259" key="3">
    <source>
        <dbReference type="Pfam" id="PF02714"/>
    </source>
</evidence>
<organism evidence="4 5">
    <name type="scientific">Apiotrichum porosum</name>
    <dbReference type="NCBI Taxonomy" id="105984"/>
    <lineage>
        <taxon>Eukaryota</taxon>
        <taxon>Fungi</taxon>
        <taxon>Dikarya</taxon>
        <taxon>Basidiomycota</taxon>
        <taxon>Agaricomycotina</taxon>
        <taxon>Tremellomycetes</taxon>
        <taxon>Trichosporonales</taxon>
        <taxon>Trichosporonaceae</taxon>
        <taxon>Apiotrichum</taxon>
    </lineage>
</organism>
<protein>
    <recommendedName>
        <fullName evidence="3">CSC1/OSCA1-like 7TM region domain-containing protein</fullName>
    </recommendedName>
</protein>
<dbReference type="Proteomes" id="UP000279236">
    <property type="component" value="Unassembled WGS sequence"/>
</dbReference>
<dbReference type="RefSeq" id="XP_028478198.1">
    <property type="nucleotide sequence ID" value="XM_028621746.1"/>
</dbReference>
<feature type="compositionally biased region" description="Polar residues" evidence="1">
    <location>
        <begin position="332"/>
        <end position="341"/>
    </location>
</feature>
<feature type="domain" description="CSC1/OSCA1-like 7TM region" evidence="3">
    <location>
        <begin position="10"/>
        <end position="141"/>
    </location>
</feature>
<feature type="compositionally biased region" description="Polar residues" evidence="1">
    <location>
        <begin position="440"/>
        <end position="449"/>
    </location>
</feature>
<keyword evidence="5" id="KW-1185">Reference proteome</keyword>
<dbReference type="PANTHER" id="PTHR13018:SF5">
    <property type="entry name" value="RE44586P"/>
    <property type="match status" value="1"/>
</dbReference>
<feature type="compositionally biased region" description="Acidic residues" evidence="1">
    <location>
        <begin position="401"/>
        <end position="414"/>
    </location>
</feature>
<evidence type="ECO:0000256" key="1">
    <source>
        <dbReference type="SAM" id="MobiDB-lite"/>
    </source>
</evidence>
<dbReference type="GeneID" id="39590817"/>